<feature type="region of interest" description="Disordered" evidence="1">
    <location>
        <begin position="797"/>
        <end position="855"/>
    </location>
</feature>
<dbReference type="OrthoDB" id="2117591at2759"/>
<feature type="compositionally biased region" description="Low complexity" evidence="1">
    <location>
        <begin position="810"/>
        <end position="819"/>
    </location>
</feature>
<dbReference type="GO" id="GO:0030479">
    <property type="term" value="C:actin cortical patch"/>
    <property type="evidence" value="ECO:0007669"/>
    <property type="project" value="TreeGrafter"/>
</dbReference>
<evidence type="ECO:0000313" key="4">
    <source>
        <dbReference type="Proteomes" id="UP000070700"/>
    </source>
</evidence>
<sequence length="932" mass="103459">MGGDIQFNRDYVTGAQHSPCTQSRIYNYIVKRHKRHQERKAAGKSILEIVRKRAHRVFGGLHKNNETARKPKVTMSGSMPGFGGDVSGAGESRERGSRRKKIAGYLKAANEIRQSYQQSYSEKWGNGGNEWDDDEKGIPGAFPDVAIVSHGDEQLVLFPSYAIRHHKEPPNPDFSNSPGRSQRNSWSNEDGPMDAEYWAREWQKFEDDRAIVDVDVRGWLYSPHRGPMTRKNRLLIGLARQLSGVPAPPKEASRDHSPEHTLVARHKEHEAQREQEKIAEEAEQILRKGRGEEQVAAQGGYSERPKYDSDSESIYGEGRRSGLNTPGTPDDAPGPGHLPKRTSWNQPSEMTHAELMTANSHLMARLRPFLTNPLVSTPITLFFYDEKTSVSRTVQTNEAGHFSIRAPLEFVPTHVRVLASEYLSCTEAVKISEPKGVSLISDVDDTIKHSSIGGGAREIFRNAFIRDLSDLTIDGVKEWYNTMFDMGVGVHYVSNSPWQLFPVLVSFFQKAGLPPGSYHLKQYSGMLQGIFEPVAERKKGTLEKIMRDFPERKFILIGDSGEADLEVYTDVVLANPGKVLAIFIRDVTTPETQGFFDSAMGPLSGDRRMGGRDTPSRTNSWDSRKTQKSHRSSIADVLENRPALPQRPASEVKTQTSDGPTMGKLIDFDDEPAQQDVHESHRQVMPRSASFANDTGVPRRKSAPDSGKKPPPPPTKPIALRGVASKSSLSEAPAAIIRGIPPPPPKSRRPLAQPDAPHPLAQIQSSADLKAPEETYMASARHKVSAAYNALPEVRSYMPGRGYSQQPAQSESSGNSSSERPALPPRRQTGGSITKRLSWNSTDTSEDESYRPNDVPVNKKLDLWKRRWKRAKDILDGQGVALRSWRVGGDACIEAIQMVEKAMREMNVEGYGNSKGKTGHGGGEAKVKDLKR</sequence>
<feature type="region of interest" description="Disordered" evidence="1">
    <location>
        <begin position="71"/>
        <end position="98"/>
    </location>
</feature>
<reference evidence="3 4" key="1">
    <citation type="submission" date="2015-10" db="EMBL/GenBank/DDBJ databases">
        <title>Full genome of DAOMC 229536 Phialocephala scopiformis, a fungal endophyte of spruce producing the potent anti-insectan compound rugulosin.</title>
        <authorList>
            <consortium name="DOE Joint Genome Institute"/>
            <person name="Walker A.K."/>
            <person name="Frasz S.L."/>
            <person name="Seifert K.A."/>
            <person name="Miller J.D."/>
            <person name="Mondo S.J."/>
            <person name="Labutti K."/>
            <person name="Lipzen A."/>
            <person name="Dockter R."/>
            <person name="Kennedy M."/>
            <person name="Grigoriev I.V."/>
            <person name="Spatafora J.W."/>
        </authorList>
    </citation>
    <scope>NUCLEOTIDE SEQUENCE [LARGE SCALE GENOMIC DNA]</scope>
    <source>
        <strain evidence="3 4">CBS 120377</strain>
    </source>
</reference>
<feature type="region of interest" description="Disordered" evidence="1">
    <location>
        <begin position="910"/>
        <end position="932"/>
    </location>
</feature>
<accession>A0A194XLN6</accession>
<dbReference type="PANTHER" id="PTHR28208">
    <property type="entry name" value="PHOSPHATIDATE PHOSPHATASE APP1"/>
    <property type="match status" value="1"/>
</dbReference>
<feature type="compositionally biased region" description="Polar residues" evidence="1">
    <location>
        <begin position="173"/>
        <end position="188"/>
    </location>
</feature>
<dbReference type="AlphaFoldDB" id="A0A194XLN6"/>
<dbReference type="InterPro" id="IPR017210">
    <property type="entry name" value="APP1"/>
</dbReference>
<dbReference type="KEGG" id="psco:LY89DRAFT_705019"/>
<dbReference type="EMBL" id="KQ947408">
    <property type="protein sequence ID" value="KUJ21093.1"/>
    <property type="molecule type" value="Genomic_DNA"/>
</dbReference>
<feature type="compositionally biased region" description="Polar residues" evidence="1">
    <location>
        <begin position="829"/>
        <end position="843"/>
    </location>
</feature>
<protein>
    <submittedName>
        <fullName evidence="3">Actin patch protein 1</fullName>
    </submittedName>
</protein>
<feature type="compositionally biased region" description="Basic and acidic residues" evidence="1">
    <location>
        <begin position="605"/>
        <end position="615"/>
    </location>
</feature>
<keyword evidence="4" id="KW-1185">Reference proteome</keyword>
<dbReference type="Proteomes" id="UP000070700">
    <property type="component" value="Unassembled WGS sequence"/>
</dbReference>
<dbReference type="GO" id="GO:0008195">
    <property type="term" value="F:phosphatidate phosphatase activity"/>
    <property type="evidence" value="ECO:0007669"/>
    <property type="project" value="InterPro"/>
</dbReference>
<gene>
    <name evidence="3" type="ORF">LY89DRAFT_705019</name>
</gene>
<feature type="region of interest" description="Disordered" evidence="1">
    <location>
        <begin position="288"/>
        <end position="345"/>
    </location>
</feature>
<dbReference type="InterPro" id="IPR052935">
    <property type="entry name" value="Mg2+_PAP"/>
</dbReference>
<dbReference type="Pfam" id="PF09949">
    <property type="entry name" value="APP1_cat"/>
    <property type="match status" value="1"/>
</dbReference>
<name>A0A194XLN6_MOLSC</name>
<dbReference type="InParanoid" id="A0A194XLN6"/>
<proteinExistence type="predicted"/>
<feature type="compositionally biased region" description="Low complexity" evidence="1">
    <location>
        <begin position="325"/>
        <end position="335"/>
    </location>
</feature>
<dbReference type="InterPro" id="IPR019236">
    <property type="entry name" value="APP1_cat"/>
</dbReference>
<dbReference type="GeneID" id="28827147"/>
<dbReference type="PANTHER" id="PTHR28208:SF3">
    <property type="entry name" value="PHOSPHATIDATE PHOSPHATASE APP1"/>
    <property type="match status" value="1"/>
</dbReference>
<evidence type="ECO:0000259" key="2">
    <source>
        <dbReference type="Pfam" id="PF09949"/>
    </source>
</evidence>
<dbReference type="RefSeq" id="XP_018075448.1">
    <property type="nucleotide sequence ID" value="XM_018217421.1"/>
</dbReference>
<feature type="compositionally biased region" description="Basic and acidic residues" evidence="1">
    <location>
        <begin position="923"/>
        <end position="932"/>
    </location>
</feature>
<feature type="domain" description="Phosphatidate phosphatase APP1 catalytic" evidence="2">
    <location>
        <begin position="437"/>
        <end position="586"/>
    </location>
</feature>
<feature type="region of interest" description="Disordered" evidence="1">
    <location>
        <begin position="167"/>
        <end position="192"/>
    </location>
</feature>
<organism evidence="3 4">
    <name type="scientific">Mollisia scopiformis</name>
    <name type="common">Conifer needle endophyte fungus</name>
    <name type="synonym">Phialocephala scopiformis</name>
    <dbReference type="NCBI Taxonomy" id="149040"/>
    <lineage>
        <taxon>Eukaryota</taxon>
        <taxon>Fungi</taxon>
        <taxon>Dikarya</taxon>
        <taxon>Ascomycota</taxon>
        <taxon>Pezizomycotina</taxon>
        <taxon>Leotiomycetes</taxon>
        <taxon>Helotiales</taxon>
        <taxon>Mollisiaceae</taxon>
        <taxon>Mollisia</taxon>
    </lineage>
</organism>
<dbReference type="PIRSF" id="PIRSF037464">
    <property type="entry name" value="UCP037464_APP1"/>
    <property type="match status" value="1"/>
</dbReference>
<evidence type="ECO:0000313" key="3">
    <source>
        <dbReference type="EMBL" id="KUJ21093.1"/>
    </source>
</evidence>
<feature type="region of interest" description="Disordered" evidence="1">
    <location>
        <begin position="594"/>
        <end position="776"/>
    </location>
</feature>
<evidence type="ECO:0000256" key="1">
    <source>
        <dbReference type="SAM" id="MobiDB-lite"/>
    </source>
</evidence>